<dbReference type="PROSITE" id="PS51194">
    <property type="entry name" value="HELICASE_CTER"/>
    <property type="match status" value="1"/>
</dbReference>
<feature type="domain" description="Dicer dsRNA-binding fold" evidence="14">
    <location>
        <begin position="506"/>
        <end position="600"/>
    </location>
</feature>
<dbReference type="GO" id="GO:0005737">
    <property type="term" value="C:cytoplasm"/>
    <property type="evidence" value="ECO:0007669"/>
    <property type="project" value="TreeGrafter"/>
</dbReference>
<dbReference type="Gene3D" id="3.40.50.300">
    <property type="entry name" value="P-loop containing nucleotide triphosphate hydrolases"/>
    <property type="match status" value="2"/>
</dbReference>
<dbReference type="GO" id="GO:0051607">
    <property type="term" value="P:defense response to virus"/>
    <property type="evidence" value="ECO:0007669"/>
    <property type="project" value="UniProtKB-KW"/>
</dbReference>
<evidence type="ECO:0000256" key="10">
    <source>
        <dbReference type="PROSITE-ProRule" id="PRU00657"/>
    </source>
</evidence>
<dbReference type="PANTHER" id="PTHR14950">
    <property type="entry name" value="DICER-RELATED"/>
    <property type="match status" value="1"/>
</dbReference>
<dbReference type="SMART" id="SM00535">
    <property type="entry name" value="RIBOc"/>
    <property type="match status" value="2"/>
</dbReference>
<dbReference type="InterPro" id="IPR038248">
    <property type="entry name" value="Dicer_dimer_sf"/>
</dbReference>
<sequence length="1330" mass="150760">MALNDREKRPIRERAYQVEMFRASLQQNIIVSLVWFLCPTIALCEQQVDVLRSHIPYSRPRSFTGKDQVDHWGEKAVWDAALFGVRVAVSTHQVLLDALTHGFTRIDQFSLLVFDEAHHCSGNSPANRIMKSFYHPYKQTIPNSLPRILGLSASPIHSDVSSLEKLERDLDSRCMAPNQHYQQLLDSTNRPEVCIYRFLDDDDDGLRISAEPRLLSWLRGITNHAEKYQHQSRTAQLRQLVQTSEALYQELGSWAATEFMSTSIRHFKEHQRSHAETEWRTSAVKDFTMQTLCELGPLEQHSKSPTRPADLSPKCRGLLATLSRLVNRDFRGLIFVARRAAVMVLKSLIENHPDTKDILRCGTFVGMSKMQGFTDLGKWHYNIRGQEETLTKFRMRALNLIITTNALEEGIDIPSCNTIISFDRPLSLRSFVQRRGRARQKQSSFIIFANDKQGEEELRKLIEVEDKLVQTYRDGTRPVPDPPCEAVSYSSLEVKETGARLGMLDAVTHLNTFCANLLRQPYVINRPLYYYQESPDGRVRATVLLPSALHPSLQEIEGLCWWSSRKNAKADTALQAYKALRAAGLVNDHLLPTKPSDFIKPALSPCKAFHLLPEPFNPWAEAAAQWNTNGESLYAHRLEIQIPGRNSLELMMVIPLQIHKHIRFPLFLHDETTIIVRLWPGSLIVTDHQNTLLYRRVTHLILQSVHGYLLQTQDQTDFVALFVPEAAPAAMQLFLESYSGRLPLDKALKSENHMRAPGLLRSPTWPSSPWIINPWHLEPPCSLQGIWAQMYPLPRRRNFLSRCPTGGLKPGNPATDHKGRKVFSEDQELTMDRLPLPWVLAALYIPSITHEIGIYMVAERLREQVLSGMAFRRMGLLSLAIRPTCSERPDRFRSLALVGATFLKLITSEQLFLHHPTWHQGLLSKIKETVVSDQGLAQAARMSRLGEFLITRRFSGQKWKPAWISSLLSPPGSMELRKVSARTLAEMVRAIVGAAYMDGGSKQAATCAASLVPAIKTWYATALSDGSFEQTRPSPVISCLSTLGEMEQLLGYTFTDRSLLAEALTHPSHYASGKPRTTAYGRLSFLGDAVLELVVTQTLLHAPNRTLDVDRLQSLRAAVTNDMFLMFLCLMFHTEVEAHVGDATQPTLSRTEETLEEVYLWTFLRSHSIELTTALCKFQSTSRRNCWRIQRAFMRKRQYPWVELAAMGGHTVLGDIVKSVLGAVFLDSQANLQDCRHLADRMGILPRVKQFIRDGVVTDHPKILLQKLHAGKKIFYQCYTMPAPDKPFCCAVWVDDEKMVDIQGCPNRNVAMVSASQVAAQLLQGRLKTW</sequence>
<dbReference type="Gene3D" id="3.30.160.380">
    <property type="entry name" value="Dicer dimerisation domain"/>
    <property type="match status" value="1"/>
</dbReference>
<dbReference type="PANTHER" id="PTHR14950:SF37">
    <property type="entry name" value="ENDORIBONUCLEASE DICER"/>
    <property type="match status" value="1"/>
</dbReference>
<evidence type="ECO:0000256" key="1">
    <source>
        <dbReference type="ARBA" id="ARBA00022721"/>
    </source>
</evidence>
<dbReference type="InterPro" id="IPR011545">
    <property type="entry name" value="DEAD/DEAH_box_helicase_dom"/>
</dbReference>
<keyword evidence="16" id="KW-1185">Reference proteome</keyword>
<accession>A0A1V6P6N8</accession>
<dbReference type="Proteomes" id="UP000191522">
    <property type="component" value="Unassembled WGS sequence"/>
</dbReference>
<evidence type="ECO:0000259" key="13">
    <source>
        <dbReference type="PROSITE" id="PS51194"/>
    </source>
</evidence>
<evidence type="ECO:0000259" key="14">
    <source>
        <dbReference type="PROSITE" id="PS51327"/>
    </source>
</evidence>
<evidence type="ECO:0000256" key="8">
    <source>
        <dbReference type="ARBA" id="ARBA00023118"/>
    </source>
</evidence>
<dbReference type="Gene3D" id="1.10.1520.10">
    <property type="entry name" value="Ribonuclease III domain"/>
    <property type="match status" value="2"/>
</dbReference>
<dbReference type="SUPFAM" id="SSF69065">
    <property type="entry name" value="RNase III domain-like"/>
    <property type="match status" value="2"/>
</dbReference>
<evidence type="ECO:0000256" key="6">
    <source>
        <dbReference type="ARBA" id="ARBA00022840"/>
    </source>
</evidence>
<evidence type="ECO:0000256" key="3">
    <source>
        <dbReference type="ARBA" id="ARBA00022741"/>
    </source>
</evidence>
<evidence type="ECO:0000313" key="16">
    <source>
        <dbReference type="Proteomes" id="UP000191522"/>
    </source>
</evidence>
<dbReference type="GO" id="GO:0003723">
    <property type="term" value="F:RNA binding"/>
    <property type="evidence" value="ECO:0007669"/>
    <property type="project" value="UniProtKB-UniRule"/>
</dbReference>
<dbReference type="PROSITE" id="PS51327">
    <property type="entry name" value="DICER_DSRBF"/>
    <property type="match status" value="1"/>
</dbReference>
<dbReference type="InterPro" id="IPR014001">
    <property type="entry name" value="Helicase_ATP-bd"/>
</dbReference>
<evidence type="ECO:0008006" key="17">
    <source>
        <dbReference type="Google" id="ProtNLM"/>
    </source>
</evidence>
<keyword evidence="1" id="KW-0930">Antiviral protein</keyword>
<dbReference type="Pfam" id="PF00271">
    <property type="entry name" value="Helicase_C"/>
    <property type="match status" value="1"/>
</dbReference>
<comment type="similarity">
    <text evidence="10">Belongs to the helicase family. Dicer subfamily.</text>
</comment>
<dbReference type="InterPro" id="IPR000999">
    <property type="entry name" value="RNase_III_dom"/>
</dbReference>
<keyword evidence="2" id="KW-0677">Repeat</keyword>
<gene>
    <name evidence="15" type="ORF">PENDEC_c021G00649</name>
</gene>
<evidence type="ECO:0000259" key="11">
    <source>
        <dbReference type="PROSITE" id="PS50142"/>
    </source>
</evidence>
<dbReference type="PROSITE" id="PS50142">
    <property type="entry name" value="RNASE_3_2"/>
    <property type="match status" value="2"/>
</dbReference>
<dbReference type="InterPro" id="IPR001650">
    <property type="entry name" value="Helicase_C-like"/>
</dbReference>
<dbReference type="OMA" id="AYHVAST"/>
<proteinExistence type="inferred from homology"/>
<dbReference type="InterPro" id="IPR027417">
    <property type="entry name" value="P-loop_NTPase"/>
</dbReference>
<keyword evidence="5" id="KW-0347">Helicase</keyword>
<dbReference type="GO" id="GO:0005524">
    <property type="term" value="F:ATP binding"/>
    <property type="evidence" value="ECO:0007669"/>
    <property type="project" value="UniProtKB-KW"/>
</dbReference>
<dbReference type="SUPFAM" id="SSF52540">
    <property type="entry name" value="P-loop containing nucleoside triphosphate hydrolases"/>
    <property type="match status" value="1"/>
</dbReference>
<comment type="function">
    <text evidence="9">Dicer-like endonuclease involved in cleaving double-stranded RNA in the RNA interference (RNAi) pathway. Produces 21 to 25 bp dsRNAs (siRNAs) which target the selective destruction of homologous RNAs leading to sequence-specific suppression of gene expression, called post-transcriptional gene silencing (PTGS). Part of a broad host defense response against viral infection and transposons.</text>
</comment>
<keyword evidence="8" id="KW-0051">Antiviral defense</keyword>
<dbReference type="Pfam" id="PF03368">
    <property type="entry name" value="Dicer_dimer"/>
    <property type="match status" value="1"/>
</dbReference>
<feature type="domain" description="Helicase C-terminal" evidence="13">
    <location>
        <begin position="317"/>
        <end position="480"/>
    </location>
</feature>
<dbReference type="STRING" id="69771.A0A1V6P6N8"/>
<dbReference type="GO" id="GO:0030422">
    <property type="term" value="P:siRNA processing"/>
    <property type="evidence" value="ECO:0007669"/>
    <property type="project" value="TreeGrafter"/>
</dbReference>
<name>A0A1V6P6N8_PENDC</name>
<feature type="domain" description="RNase III" evidence="11">
    <location>
        <begin position="1043"/>
        <end position="1229"/>
    </location>
</feature>
<feature type="domain" description="Helicase ATP-binding" evidence="12">
    <location>
        <begin position="34"/>
        <end position="173"/>
    </location>
</feature>
<evidence type="ECO:0000256" key="7">
    <source>
        <dbReference type="ARBA" id="ARBA00022884"/>
    </source>
</evidence>
<evidence type="ECO:0000259" key="12">
    <source>
        <dbReference type="PROSITE" id="PS51192"/>
    </source>
</evidence>
<dbReference type="SUPFAM" id="SSF54768">
    <property type="entry name" value="dsRNA-binding domain-like"/>
    <property type="match status" value="1"/>
</dbReference>
<feature type="domain" description="RNase III" evidence="11">
    <location>
        <begin position="858"/>
        <end position="1000"/>
    </location>
</feature>
<dbReference type="Pfam" id="PF00636">
    <property type="entry name" value="Ribonuclease_3"/>
    <property type="match status" value="2"/>
</dbReference>
<comment type="caution">
    <text evidence="15">The sequence shown here is derived from an EMBL/GenBank/DDBJ whole genome shotgun (WGS) entry which is preliminary data.</text>
</comment>
<keyword evidence="3" id="KW-0547">Nucleotide-binding</keyword>
<keyword evidence="6" id="KW-0067">ATP-binding</keyword>
<dbReference type="PROSITE" id="PS51192">
    <property type="entry name" value="HELICASE_ATP_BIND_1"/>
    <property type="match status" value="1"/>
</dbReference>
<dbReference type="CDD" id="cd00593">
    <property type="entry name" value="RIBOc"/>
    <property type="match status" value="2"/>
</dbReference>
<evidence type="ECO:0000256" key="4">
    <source>
        <dbReference type="ARBA" id="ARBA00022801"/>
    </source>
</evidence>
<organism evidence="15 16">
    <name type="scientific">Penicillium decumbens</name>
    <dbReference type="NCBI Taxonomy" id="69771"/>
    <lineage>
        <taxon>Eukaryota</taxon>
        <taxon>Fungi</taxon>
        <taxon>Dikarya</taxon>
        <taxon>Ascomycota</taxon>
        <taxon>Pezizomycotina</taxon>
        <taxon>Eurotiomycetes</taxon>
        <taxon>Eurotiomycetidae</taxon>
        <taxon>Eurotiales</taxon>
        <taxon>Aspergillaceae</taxon>
        <taxon>Penicillium</taxon>
    </lineage>
</organism>
<dbReference type="GO" id="GO:0004386">
    <property type="term" value="F:helicase activity"/>
    <property type="evidence" value="ECO:0007669"/>
    <property type="project" value="UniProtKB-KW"/>
</dbReference>
<evidence type="ECO:0000256" key="9">
    <source>
        <dbReference type="ARBA" id="ARBA00025403"/>
    </source>
</evidence>
<dbReference type="OrthoDB" id="416741at2759"/>
<dbReference type="GO" id="GO:0005634">
    <property type="term" value="C:nucleus"/>
    <property type="evidence" value="ECO:0007669"/>
    <property type="project" value="TreeGrafter"/>
</dbReference>
<dbReference type="GO" id="GO:0004525">
    <property type="term" value="F:ribonuclease III activity"/>
    <property type="evidence" value="ECO:0007669"/>
    <property type="project" value="InterPro"/>
</dbReference>
<dbReference type="InterPro" id="IPR005034">
    <property type="entry name" value="Dicer_dimerisation"/>
</dbReference>
<dbReference type="SMART" id="SM00490">
    <property type="entry name" value="HELICc"/>
    <property type="match status" value="1"/>
</dbReference>
<dbReference type="SMART" id="SM00487">
    <property type="entry name" value="DEXDc"/>
    <property type="match status" value="1"/>
</dbReference>
<reference evidence="16" key="1">
    <citation type="journal article" date="2017" name="Nat. Microbiol.">
        <title>Global analysis of biosynthetic gene clusters reveals vast potential of secondary metabolite production in Penicillium species.</title>
        <authorList>
            <person name="Nielsen J.C."/>
            <person name="Grijseels S."/>
            <person name="Prigent S."/>
            <person name="Ji B."/>
            <person name="Dainat J."/>
            <person name="Nielsen K.F."/>
            <person name="Frisvad J.C."/>
            <person name="Workman M."/>
            <person name="Nielsen J."/>
        </authorList>
    </citation>
    <scope>NUCLEOTIDE SEQUENCE [LARGE SCALE GENOMIC DNA]</scope>
    <source>
        <strain evidence="16">IBT 11843</strain>
    </source>
</reference>
<keyword evidence="4" id="KW-0378">Hydrolase</keyword>
<dbReference type="InterPro" id="IPR036389">
    <property type="entry name" value="RNase_III_sf"/>
</dbReference>
<dbReference type="Pfam" id="PF00270">
    <property type="entry name" value="DEAD"/>
    <property type="match status" value="1"/>
</dbReference>
<evidence type="ECO:0000256" key="5">
    <source>
        <dbReference type="ARBA" id="ARBA00022806"/>
    </source>
</evidence>
<protein>
    <recommendedName>
        <fullName evidence="17">Dicer-like protein 1</fullName>
    </recommendedName>
</protein>
<evidence type="ECO:0000313" key="15">
    <source>
        <dbReference type="EMBL" id="OQD72437.1"/>
    </source>
</evidence>
<dbReference type="EMBL" id="MDYL01000021">
    <property type="protein sequence ID" value="OQD72437.1"/>
    <property type="molecule type" value="Genomic_DNA"/>
</dbReference>
<dbReference type="GO" id="GO:0050688">
    <property type="term" value="P:regulation of defense response to virus"/>
    <property type="evidence" value="ECO:0007669"/>
    <property type="project" value="UniProtKB-KW"/>
</dbReference>
<evidence type="ECO:0000256" key="2">
    <source>
        <dbReference type="ARBA" id="ARBA00022737"/>
    </source>
</evidence>
<keyword evidence="7 10" id="KW-0694">RNA-binding</keyword>